<keyword evidence="2" id="KW-1133">Transmembrane helix</keyword>
<keyword evidence="2" id="KW-0812">Transmembrane</keyword>
<dbReference type="InterPro" id="IPR046529">
    <property type="entry name" value="DUF6594"/>
</dbReference>
<name>A0A3D8QUI1_9HELO</name>
<sequence length="434" mass="48759">MPRPQRPADLESQISQILNDGDSYHSSSSRLPLSLLHNLRVHFGLSGAHSPEAEDEAYTTNSTNLSSVTGSSSSENTLTAPTTNCTTAPITPPKRRQEANLGEKQGGWPLLDPANCCKSAERNVGRVDTREDGIVEETRGRSILSGENNGDVDFERFRASYHPQAGLSDSWLRDLFLDDVYWSLERLQMEYVIMGSDNEKYWSLQDDPRRRDLIHQQLCRLIKTMKNYKTYRTSPISKDGLRILPGHFFPTPSHIQKLAMIEAARKARIPSETPYIKQLVDDVSDAYITPFIRDHLHGVLTLAPQDGPMPPSPTLPPRLFKHGSKFLTYYFASPKILFARTIFYRSRTKRLERLCISVFTLVMLFLPTTTLILYPGALTMMIVIPLSVTIVSIVMAIGLPDNNGVGVFVITSAYFACLAFFLADLNSREHGTDY</sequence>
<evidence type="ECO:0000256" key="1">
    <source>
        <dbReference type="SAM" id="MobiDB-lite"/>
    </source>
</evidence>
<evidence type="ECO:0000259" key="3">
    <source>
        <dbReference type="Pfam" id="PF20237"/>
    </source>
</evidence>
<evidence type="ECO:0000313" key="5">
    <source>
        <dbReference type="Proteomes" id="UP000256328"/>
    </source>
</evidence>
<organism evidence="4 5">
    <name type="scientific">Coleophoma crateriformis</name>
    <dbReference type="NCBI Taxonomy" id="565419"/>
    <lineage>
        <taxon>Eukaryota</taxon>
        <taxon>Fungi</taxon>
        <taxon>Dikarya</taxon>
        <taxon>Ascomycota</taxon>
        <taxon>Pezizomycotina</taxon>
        <taxon>Leotiomycetes</taxon>
        <taxon>Helotiales</taxon>
        <taxon>Dermateaceae</taxon>
        <taxon>Coleophoma</taxon>
    </lineage>
</organism>
<feature type="region of interest" description="Disordered" evidence="1">
    <location>
        <begin position="52"/>
        <end position="107"/>
    </location>
</feature>
<dbReference type="Proteomes" id="UP000256328">
    <property type="component" value="Unassembled WGS sequence"/>
</dbReference>
<comment type="caution">
    <text evidence="4">The sequence shown here is derived from an EMBL/GenBank/DDBJ whole genome shotgun (WGS) entry which is preliminary data.</text>
</comment>
<dbReference type="AlphaFoldDB" id="A0A3D8QUI1"/>
<protein>
    <recommendedName>
        <fullName evidence="3">DUF6594 domain-containing protein</fullName>
    </recommendedName>
</protein>
<proteinExistence type="predicted"/>
<evidence type="ECO:0000256" key="2">
    <source>
        <dbReference type="SAM" id="Phobius"/>
    </source>
</evidence>
<feature type="transmembrane region" description="Helical" evidence="2">
    <location>
        <begin position="380"/>
        <end position="398"/>
    </location>
</feature>
<feature type="transmembrane region" description="Helical" evidence="2">
    <location>
        <begin position="405"/>
        <end position="423"/>
    </location>
</feature>
<accession>A0A3D8QUI1</accession>
<feature type="transmembrane region" description="Helical" evidence="2">
    <location>
        <begin position="354"/>
        <end position="374"/>
    </location>
</feature>
<keyword evidence="5" id="KW-1185">Reference proteome</keyword>
<reference evidence="4 5" key="1">
    <citation type="journal article" date="2018" name="IMA Fungus">
        <title>IMA Genome-F 9: Draft genome sequence of Annulohypoxylon stygium, Aspergillus mulundensis, Berkeleyomyces basicola (syn. Thielaviopsis basicola), Ceratocystis smalleyi, two Cercospora beticola strains, Coleophoma cylindrospora, Fusarium fracticaudum, Phialophora cf. hyalina, and Morchella septimelata.</title>
        <authorList>
            <person name="Wingfield B.D."/>
            <person name="Bills G.F."/>
            <person name="Dong Y."/>
            <person name="Huang W."/>
            <person name="Nel W.J."/>
            <person name="Swalarsk-Parry B.S."/>
            <person name="Vaghefi N."/>
            <person name="Wilken P.M."/>
            <person name="An Z."/>
            <person name="de Beer Z.W."/>
            <person name="De Vos L."/>
            <person name="Chen L."/>
            <person name="Duong T.A."/>
            <person name="Gao Y."/>
            <person name="Hammerbacher A."/>
            <person name="Kikkert J.R."/>
            <person name="Li Y."/>
            <person name="Li H."/>
            <person name="Li K."/>
            <person name="Li Q."/>
            <person name="Liu X."/>
            <person name="Ma X."/>
            <person name="Naidoo K."/>
            <person name="Pethybridge S.J."/>
            <person name="Sun J."/>
            <person name="Steenkamp E.T."/>
            <person name="van der Nest M.A."/>
            <person name="van Wyk S."/>
            <person name="Wingfield M.J."/>
            <person name="Xiong C."/>
            <person name="Yue Q."/>
            <person name="Zhang X."/>
        </authorList>
    </citation>
    <scope>NUCLEOTIDE SEQUENCE [LARGE SCALE GENOMIC DNA]</scope>
    <source>
        <strain evidence="4 5">BP5796</strain>
    </source>
</reference>
<dbReference type="OrthoDB" id="10327244at2759"/>
<feature type="compositionally biased region" description="Low complexity" evidence="1">
    <location>
        <begin position="59"/>
        <end position="89"/>
    </location>
</feature>
<dbReference type="Pfam" id="PF20237">
    <property type="entry name" value="DUF6594"/>
    <property type="match status" value="1"/>
</dbReference>
<keyword evidence="2" id="KW-0472">Membrane</keyword>
<gene>
    <name evidence="4" type="ORF">BP5796_10104</name>
</gene>
<evidence type="ECO:0000313" key="4">
    <source>
        <dbReference type="EMBL" id="RDW65412.1"/>
    </source>
</evidence>
<feature type="domain" description="DUF6594" evidence="3">
    <location>
        <begin position="284"/>
        <end position="418"/>
    </location>
</feature>
<dbReference type="EMBL" id="PDLN01000015">
    <property type="protein sequence ID" value="RDW65412.1"/>
    <property type="molecule type" value="Genomic_DNA"/>
</dbReference>